<comment type="domain">
    <text evidence="32">The membrane proximal external region (MPER) present in gp41 is a tryptophan-rich region recognized by the antibodies 2F5, Z13, and 4E10. MPER seems to play a role in fusion.</text>
</comment>
<keyword evidence="23 32" id="KW-1039">Host endosome</keyword>
<dbReference type="FunFam" id="2.170.40.20:FF:000002">
    <property type="entry name" value="Envelope glycoprotein gp160"/>
    <property type="match status" value="1"/>
</dbReference>
<dbReference type="InterPro" id="IPR037527">
    <property type="entry name" value="Gp160"/>
</dbReference>
<keyword evidence="14 32" id="KW-0812">Transmembrane</keyword>
<dbReference type="GO" id="GO:0005198">
    <property type="term" value="F:structural molecule activity"/>
    <property type="evidence" value="ECO:0007669"/>
    <property type="project" value="UniProtKB-UniRule"/>
</dbReference>
<keyword evidence="17 32" id="KW-1161">Viral attachment to host cell</keyword>
<comment type="domain">
    <text evidence="32 33">The 17 amino acids long immunosuppressive region is present in many retroviral envelope proteins. Synthetic peptides derived from this relatively conserved sequence inhibit immune function in vitro and in vivo.</text>
</comment>
<evidence type="ECO:0000256" key="12">
    <source>
        <dbReference type="ARBA" id="ARBA00022595"/>
    </source>
</evidence>
<comment type="PTM">
    <text evidence="32">Palmitoylation of the transmembrane protein and of Env polyprotein (prior to its proteolytic cleavage) is essential for their association with host cell membrane lipid rafts. Palmitoylation is therefore required for envelope trafficking to classical lipid rafts, but not for viral replication.</text>
</comment>
<dbReference type="Pfam" id="PF00516">
    <property type="entry name" value="GP120"/>
    <property type="match status" value="1"/>
</dbReference>
<evidence type="ECO:0000256" key="27">
    <source>
        <dbReference type="ARBA" id="ARBA00023157"/>
    </source>
</evidence>
<protein>
    <recommendedName>
        <fullName evidence="32">Envelope glycoprotein gp160</fullName>
    </recommendedName>
    <alternativeName>
        <fullName evidence="32">Env polyprotein</fullName>
    </alternativeName>
    <component>
        <recommendedName>
            <fullName evidence="32">Surface protein gp120</fullName>
            <shortName evidence="32">SU</shortName>
        </recommendedName>
        <alternativeName>
            <fullName evidence="32">Glycoprotein 120</fullName>
            <shortName evidence="32">gp120</shortName>
        </alternativeName>
    </component>
    <component>
        <recommendedName>
            <fullName evidence="32">Transmembrane protein gp41</fullName>
            <shortName evidence="32">TM</shortName>
        </recommendedName>
        <alternativeName>
            <fullName evidence="32">Glycoprotein 41</fullName>
            <shortName evidence="32">gp41</shortName>
        </alternativeName>
    </component>
</protein>
<keyword evidence="18 32" id="KW-0946">Virion</keyword>
<evidence type="ECO:0000256" key="22">
    <source>
        <dbReference type="ARBA" id="ARBA00022989"/>
    </source>
</evidence>
<organism evidence="36">
    <name type="scientific">Human immunodeficiency virus type 1</name>
    <name type="common">HIV-1</name>
    <dbReference type="NCBI Taxonomy" id="11676"/>
    <lineage>
        <taxon>Viruses</taxon>
        <taxon>Riboviria</taxon>
        <taxon>Pararnavirae</taxon>
        <taxon>Artverviricota</taxon>
        <taxon>Revtraviricetes</taxon>
        <taxon>Ortervirales</taxon>
        <taxon>Retroviridae</taxon>
        <taxon>Orthoretrovirinae</taxon>
        <taxon>Lentivirus</taxon>
        <taxon>Lentivirus humimdef1</taxon>
    </lineage>
</organism>
<evidence type="ECO:0000256" key="23">
    <source>
        <dbReference type="ARBA" id="ARBA00023046"/>
    </source>
</evidence>
<keyword evidence="12 32" id="KW-1162">Viral penetration into host cytoplasm</keyword>
<comment type="subcellular location">
    <subcellularLocation>
        <location evidence="3">Host cell membrane</location>
        <topology evidence="3">Peripheral membrane protein</topology>
    </subcellularLocation>
    <subcellularLocation>
        <location evidence="1">Host cell membrane</location>
        <topology evidence="1">Single-pass type I membrane protein</topology>
    </subcellularLocation>
    <subcellularLocation>
        <location evidence="2">Host endosome membrane</location>
        <topology evidence="2">Peripheral membrane protein</topology>
    </subcellularLocation>
    <subcellularLocation>
        <location evidence="5">Host endosome membrane</location>
        <topology evidence="5">Single-pass type I membrane protein</topology>
    </subcellularLocation>
    <subcellularLocation>
        <location evidence="6">Virion membrane</location>
        <topology evidence="6">Peripheral membrane protein</topology>
    </subcellularLocation>
    <subcellularLocation>
        <location evidence="4">Virion membrane</location>
        <topology evidence="4">Single-pass type I membrane protein</topology>
    </subcellularLocation>
</comment>
<dbReference type="GO" id="GO:0052031">
    <property type="term" value="P:symbiont-mediated perturbation of host defense response"/>
    <property type="evidence" value="ECO:0007669"/>
    <property type="project" value="UniProtKB-UniRule"/>
</dbReference>
<comment type="subcellular location">
    <molecule>Surface protein gp120</molecule>
    <subcellularLocation>
        <location evidence="32">Virion membrane</location>
        <topology evidence="32">Peripheral membrane protein</topology>
    </subcellularLocation>
    <subcellularLocation>
        <location evidence="32">Host cell membrane</location>
        <topology evidence="32">Peripheral membrane protein</topology>
    </subcellularLocation>
    <subcellularLocation>
        <location evidence="32">Host endosome membrane</location>
        <topology evidence="32">Single-pass type I membrane protein</topology>
    </subcellularLocation>
    <text evidence="32">The surface protein is not anchored to the viral envelope, but associates with the extravirion surface through its binding to TM. It is probably concentrated at the site of budding and incorporated into the virions possibly by contacts between the cytoplasmic tail of Env and the N-terminus of Gag.</text>
</comment>
<evidence type="ECO:0000256" key="8">
    <source>
        <dbReference type="ARBA" id="ARBA00022510"/>
    </source>
</evidence>
<dbReference type="Gene3D" id="1.20.5.490">
    <property type="entry name" value="Single helix bin"/>
    <property type="match status" value="1"/>
</dbReference>
<comment type="PTM">
    <text evidence="32">Specific enzymatic cleavages in vivo yield mature proteins. Envelope glycoproteins are synthesized as a inactive precursor that is heavily N-glycosylated and processed likely by host cell furin in the Golgi to yield the mature SU and TM proteins. The cleavage site between SU and TM requires the minimal sequence [KR]-X-[KR]-R. About 2 of the 9 disulfide bonds of gp41 are reduced by P4HB/PDI, following binding to CD4 receptor.</text>
</comment>
<comment type="subunit">
    <text evidence="32">The mature envelope protein (Env) consists of a homotrimer of non-covalently associated gp120-gp41 heterodimers. The resulting complex protrudes from the virus surface as a spike. There seems to be as few as 10 spikes on the average virion. Surface protein gp120 interacts with host CD4, CCR5 and CXCR4. Gp120 also interacts with the C-type lectins CD209/DC-SIGN and CLEC4M/DC-SIGNR (collectively referred to as DC-SIGN(R)). Gp120 and gp41 interact with GalCer. Gp120 interacts with host ITGA4/ITGB7 complex; on CD4+ T-cells, this interaction results in rapid activation of integrin ITGAL/LFA-1, which facilitates efficient cell-to-cell spreading of HIV-1. Gp120 interacts with cell-associated heparan sulfate; this interaction increases virus infectivity on permissive cells and may be involved in infection of CD4- cells.</text>
</comment>
<evidence type="ECO:0000256" key="5">
    <source>
        <dbReference type="ARBA" id="ARBA00004578"/>
    </source>
</evidence>
<dbReference type="GO" id="GO:0055036">
    <property type="term" value="C:virion membrane"/>
    <property type="evidence" value="ECO:0007669"/>
    <property type="project" value="UniProtKB-SubCell"/>
</dbReference>
<keyword evidence="8 32" id="KW-1170">Fusion of virus membrane with host endosomal membrane</keyword>
<evidence type="ECO:0000256" key="11">
    <source>
        <dbReference type="ARBA" id="ARBA00022581"/>
    </source>
</evidence>
<evidence type="ECO:0000256" key="14">
    <source>
        <dbReference type="ARBA" id="ARBA00022692"/>
    </source>
</evidence>
<evidence type="ECO:0000256" key="28">
    <source>
        <dbReference type="ARBA" id="ARBA00023180"/>
    </source>
</evidence>
<dbReference type="FunFam" id="2.170.40.20:FF:000003">
    <property type="entry name" value="Envelope glycoprotein gp160"/>
    <property type="match status" value="1"/>
</dbReference>
<evidence type="ECO:0000256" key="21">
    <source>
        <dbReference type="ARBA" id="ARBA00022890"/>
    </source>
</evidence>
<evidence type="ECO:0000256" key="3">
    <source>
        <dbReference type="ARBA" id="ARBA00004505"/>
    </source>
</evidence>
<keyword evidence="22 32" id="KW-1133">Transmembrane helix</keyword>
<comment type="domain">
    <text evidence="32">The CD4-binding region is targeted by the antibody b12.</text>
</comment>
<feature type="short sequence motif" description="YXXL motif; contains endocytosis signal" evidence="32">
    <location>
        <begin position="719"/>
        <end position="722"/>
    </location>
</feature>
<evidence type="ECO:0000256" key="17">
    <source>
        <dbReference type="ARBA" id="ARBA00022804"/>
    </source>
</evidence>
<dbReference type="GO" id="GO:0044175">
    <property type="term" value="C:host cell endosome membrane"/>
    <property type="evidence" value="ECO:0007669"/>
    <property type="project" value="UniProtKB-SubCell"/>
</dbReference>
<keyword evidence="15 32" id="KW-0053">Apoptosis</keyword>
<keyword evidence="27 32" id="KW-1015">Disulfide bond</keyword>
<feature type="disulfide bond" evidence="32">
    <location>
        <begin position="605"/>
        <end position="611"/>
    </location>
</feature>
<evidence type="ECO:0000256" key="6">
    <source>
        <dbReference type="ARBA" id="ARBA00004650"/>
    </source>
</evidence>
<keyword evidence="30 32" id="KW-0449">Lipoprotein</keyword>
<evidence type="ECO:0000256" key="31">
    <source>
        <dbReference type="ARBA" id="ARBA00023296"/>
    </source>
</evidence>
<dbReference type="GO" id="GO:1903911">
    <property type="term" value="P:positive regulation of receptor clustering"/>
    <property type="evidence" value="ECO:0007669"/>
    <property type="project" value="UniProtKB-UniRule"/>
</dbReference>
<comment type="function">
    <text evidence="32">Transmembrane protein gp41: Acts as a class I viral fusion protein. Under the current model, the protein has at least 3 conformational states: pre-fusion native state, pre-hairpin intermediate state, and post-fusion hairpin state. During fusion of viral and target intracellular membranes, the coiled coil regions (heptad repeats) assume a trimer-of-hairpins structure, positioning the fusion peptide in close proximity to the C-terminal region of the ectodomain. The formation of this structure appears to drive apposition and subsequent fusion of viral and target cell membranes. Complete fusion occurs in host cell endosomes and is dynamin-dependent, however some lipid transfer might occur at the plasma membrane. The virus undergoes clathrin-dependent internalization long before endosomal fusion, thus minimizing the surface exposure of conserved viral epitopes during fusion and reducing the efficacy of inhibitors targeting these epitopes. Membranes fusion leads to delivery of the nucleocapsid into the cytoplasm.</text>
</comment>
<dbReference type="Pfam" id="PF00517">
    <property type="entry name" value="GP41"/>
    <property type="match status" value="1"/>
</dbReference>
<evidence type="ECO:0000256" key="32">
    <source>
        <dbReference type="HAMAP-Rule" id="MF_04083"/>
    </source>
</evidence>
<keyword evidence="10 32" id="KW-1165">Clathrin-mediated endocytosis of virus by host</keyword>
<dbReference type="GO" id="GO:0019064">
    <property type="term" value="P:fusion of virus membrane with host plasma membrane"/>
    <property type="evidence" value="ECO:0007669"/>
    <property type="project" value="UniProtKB-UniRule"/>
</dbReference>
<proteinExistence type="inferred from homology"/>
<evidence type="ECO:0000256" key="19">
    <source>
        <dbReference type="ARBA" id="ARBA00022870"/>
    </source>
</evidence>
<evidence type="ECO:0000256" key="1">
    <source>
        <dbReference type="ARBA" id="ARBA00004402"/>
    </source>
</evidence>
<keyword evidence="29 32" id="KW-0899">Viral immunoevasion</keyword>
<evidence type="ECO:0000313" key="36">
    <source>
        <dbReference type="EMBL" id="ACF74739.1"/>
    </source>
</evidence>
<reference evidence="36" key="1">
    <citation type="journal article" date="2009" name="J. Infect. Dis.">
        <title>Selection of HIV variants with signature genotypic characteristics during heterosexual transmission.</title>
        <authorList>
            <consortium name="Rakai Health Sciences Project"/>
            <person name="Sagar M."/>
            <person name="Laeyendecker O."/>
            <person name="Lee S."/>
            <person name="Gamiel J."/>
            <person name="Wawer M.J."/>
            <person name="Gray R.H."/>
            <person name="Serwadda D."/>
            <person name="Sewankambo N.K."/>
            <person name="Shepherd J.C."/>
            <person name="Toma J."/>
            <person name="Huang W."/>
            <person name="Quinn T.C."/>
        </authorList>
    </citation>
    <scope>NUCLEOTIDE SEQUENCE</scope>
</reference>
<dbReference type="SUPFAM" id="SSF56502">
    <property type="entry name" value="gp120 core"/>
    <property type="match status" value="2"/>
</dbReference>
<keyword evidence="21 32" id="KW-1164">Virus endocytosis by host</keyword>
<keyword evidence="19 32" id="KW-1043">Host membrane</keyword>
<dbReference type="GO" id="GO:0016020">
    <property type="term" value="C:membrane"/>
    <property type="evidence" value="ECO:0007669"/>
    <property type="project" value="UniProtKB-UniRule"/>
</dbReference>
<dbReference type="FunFam" id="1.20.5.490:FF:000001">
    <property type="entry name" value="Envelope glycoprotein gp160"/>
    <property type="match status" value="1"/>
</dbReference>
<keyword evidence="28 32" id="KW-0325">Glycoprotein</keyword>
<feature type="short sequence motif" description="Di-leucine internalization motif" evidence="32">
    <location>
        <begin position="862"/>
        <end position="863"/>
    </location>
</feature>
<feature type="region of interest" description="CD4-binding loop" evidence="32">
    <location>
        <begin position="371"/>
        <end position="381"/>
    </location>
</feature>
<dbReference type="GO" id="GO:0039654">
    <property type="term" value="P:fusion of virus membrane with host endosome membrane"/>
    <property type="evidence" value="ECO:0007669"/>
    <property type="project" value="UniProtKB-UniRule"/>
</dbReference>
<comment type="domain">
    <text evidence="32">The YXXL motif is involved in determining the exact site of viral release at the surface of infected mononuclear cells and promotes endocytosis. YXXL and di-leucine endocytosis motifs interact directly or indirectly with the clathrin adapter complexes, opperate independently, and their activities are not additive.</text>
</comment>
<comment type="domain">
    <text evidence="32">Some of the most genetically diverse regions of the viral genome are present in Env. They are called variable regions 1 through 5 (V1 through V5). Coreceptor usage of gp120 is determined mainly by the primary structure of the third variable region (V3) in the outer domain of gp120. The sequence of V3 determines which coreceptor, CCR5 and/or CXCR4 (corresponding to R5/macrophage, X4/T cell and R5X4/T cell and macrophage tropism), is used to trigger the fusion potential of the Env complex, and hence which cells the virus can infect. Binding to CCR5 involves a region adjacent in addition to V3.</text>
</comment>
<feature type="region of interest" description="MPER; binding to GalCer" evidence="32">
    <location>
        <begin position="669"/>
        <end position="690"/>
    </location>
</feature>
<accession>B5AJQ3</accession>
<evidence type="ECO:0000256" key="4">
    <source>
        <dbReference type="ARBA" id="ARBA00004563"/>
    </source>
</evidence>
<dbReference type="InterPro" id="IPR036377">
    <property type="entry name" value="Gp120_core_sf"/>
</dbReference>
<dbReference type="SUPFAM" id="SSF58069">
    <property type="entry name" value="Virus ectodomain"/>
    <property type="match status" value="1"/>
</dbReference>
<evidence type="ECO:0000256" key="2">
    <source>
        <dbReference type="ARBA" id="ARBA00004433"/>
    </source>
</evidence>
<sequence length="863" mass="97393">MRVRAMKRNYQHLWKWGTMLLGMLMTCSATGDLWVTVYYGVPVWKEATTTLFCASDAKSYKAEAHNIWATHACVPTDPNPQEIKLENVTENFNMWKNNMVEQMHEDIISLWDESLKPCVKLTPLCVTLNCIEWKGNTTRNSTDDSTKIGNDTDISQDIGMKSCSFNITTVLRDKKQQEQALFYKLDVEPIDDNNSTNNTYYKLINCNTSAITQACPKITFEPIPIHYCAPAGFAILKCNDKKFNGTGPCNNVSTVQCTHGIKPVVSTQLLLNGSLAEEEVIIRSENLTNNAKTIIVQLNESVSINCSRPYKRMQRRTHIGTGQALFTTNVVGDIRKAHCNVSKEEWNKALEQVAKKLRGLLNTTTIIFKPSSGGDPEITTHSFNCGGEFFYCNTSGLFNSTWNETTPNSTNTNKNDTITLQCRIKQFVNMWQGVGRAIYAPPIEGVLNCSSNITGLLLTRDGGVGNETNGTNETFRPGGGDMGDNWRSELYKYKVVRIEPLGLAPTRAKRRVVEREKRAIGLGAVFLGFLGAAGSTMGAASLTLTVQSRQLLSGIVQQQDNLLRATEAQQHLLQLTVWGIKQLQARILAVESYLKDQQLLGVWGCSGRHICTTSVPWNSSWSNKSLEEIWNNMTWIEWEREIEKHTGLIYSLIEESQTQQEKNEQDLLQLDNWASLWNWFSITKWLWYIKIFIMIVGGLIGLRIVFAVLSLVNRVRQGYSPLSLQTLIPVPRGPGRPEGIEEEGGEQDRGNSIRLVNGFSALIWDDLRNLCLFSYHRLRDLVLIAARIVELLGRRGWEAIKYLWNLLQYWIQELKNSAISLFNTTAIVVAEGTDRIIEIVQRAGRANLHIPRRIRQGLERALL</sequence>
<dbReference type="Gene3D" id="1.10.287.210">
    <property type="match status" value="1"/>
</dbReference>
<feature type="chain" id="PRO_5023576104" description="Transmembrane protein gp41" evidence="32">
    <location>
        <begin position="519"/>
        <end position="863"/>
    </location>
</feature>
<feature type="chain" id="PRO_5023576103" description="Envelope glycoprotein gp160" evidence="32">
    <location>
        <begin position="32"/>
        <end position="863"/>
    </location>
</feature>
<keyword evidence="26 32" id="KW-0564">Palmitate</keyword>
<evidence type="ECO:0000256" key="33">
    <source>
        <dbReference type="RuleBase" id="RU363095"/>
    </source>
</evidence>
<feature type="lipid moiety-binding region" description="S-palmitoyl cysteine; by host" evidence="32">
    <location>
        <position position="771"/>
    </location>
</feature>
<dbReference type="GO" id="GO:0019082">
    <property type="term" value="P:viral protein processing"/>
    <property type="evidence" value="ECO:0007669"/>
    <property type="project" value="UniProtKB-UniRule"/>
</dbReference>
<feature type="domain" description="Retroviral envelope protein GP41-like" evidence="35">
    <location>
        <begin position="537"/>
        <end position="727"/>
    </location>
</feature>
<evidence type="ECO:0000256" key="7">
    <source>
        <dbReference type="ARBA" id="ARBA00022506"/>
    </source>
</evidence>
<organismHost>
    <name type="scientific">Homo sapiens</name>
    <name type="common">Human</name>
    <dbReference type="NCBI Taxonomy" id="9606"/>
</organismHost>
<evidence type="ECO:0000256" key="18">
    <source>
        <dbReference type="ARBA" id="ARBA00022844"/>
    </source>
</evidence>
<comment type="subcellular location">
    <molecule>Transmembrane protein gp41</molecule>
    <subcellularLocation>
        <location evidence="32">Virion membrane</location>
        <topology evidence="32">Single-pass type I membrane protein</topology>
    </subcellularLocation>
    <subcellularLocation>
        <location evidence="32">Host cell membrane</location>
        <topology evidence="32">Single-pass type I membrane protein</topology>
    </subcellularLocation>
    <subcellularLocation>
        <location evidence="32">Host endosome membrane</location>
        <topology evidence="32">Single-pass type I membrane protein</topology>
    </subcellularLocation>
    <text evidence="32">It is probably concentrated at the site of budding and incorporated into the virions possibly by contacts between the cytoplasmic tail of Env and the N-terminus of Gag.</text>
</comment>
<evidence type="ECO:0000259" key="34">
    <source>
        <dbReference type="Pfam" id="PF00516"/>
    </source>
</evidence>
<dbReference type="GO" id="GO:0019031">
    <property type="term" value="C:viral envelope"/>
    <property type="evidence" value="ECO:0007669"/>
    <property type="project" value="UniProtKB-KW"/>
</dbReference>
<comment type="function">
    <text evidence="32">Surface protein gp120: Attaches the virus to the host lymphoid cell by binding to the primary receptor CD4. This interaction induces a structural rearrangement creating a high affinity binding site for a chemokine coreceptor like CXCR4 and/or CCR5. Acts as a ligand for CD209/DC-SIGN and CLEC4M/DC-SIGNR, which are respectively found on dendritic cells (DCs), and on endothelial cells of liver sinusoids and lymph node sinuses. These interactions allow capture of viral particles at mucosal surfaces by these cells and subsequent transmission to permissive cells. HIV subverts the migration properties of dendritic cells to gain access to CD4+ T-cells in lymph nodes. Virus transmission to permissive T-cells occurs either in trans (without DCs infection, through viral capture and transmission), or in cis (following DCs productive infection, through the usual CD4-gp120 interaction), thereby inducing a robust infection. In trans infection, bound virions remain infectious over days and it is proposed that they are not degraded, but protected in non-lysosomal acidic organelles within the DCs close to the cell membrane thus contributing to the viral infectious potential during DCs' migration from the periphery to the lymphoid tissues. On arrival at lymphoid tissues, intact virions recycle back to DCs' cell surface allowing virus transmission to CD4+ T-cells.</text>
</comment>
<feature type="region of interest" description="Immunosuppression" evidence="32">
    <location>
        <begin position="581"/>
        <end position="599"/>
    </location>
</feature>
<feature type="disulfide bond" evidence="32">
    <location>
        <begin position="53"/>
        <end position="73"/>
    </location>
</feature>
<keyword evidence="31 32" id="KW-1160">Virus entry into host cell</keyword>
<feature type="coiled-coil region" evidence="32">
    <location>
        <begin position="640"/>
        <end position="674"/>
    </location>
</feature>
<keyword evidence="25 32" id="KW-0472">Membrane</keyword>
<feature type="disulfide bond" evidence="32">
    <location>
        <begin position="228"/>
        <end position="257"/>
    </location>
</feature>
<keyword evidence="11 32" id="KW-0945">Host-virus interaction</keyword>
<feature type="disulfide bond" evidence="32">
    <location>
        <begin position="238"/>
        <end position="249"/>
    </location>
</feature>
<comment type="miscellaneous">
    <text evidence="32">Inhibitors targeting HIV-1 viral envelope proteins are used as antiretroviral drugs. Attachment of virions to the cell surface via non-specific interactions and CD4 binding can be blocked by inhibitors that include cyanovirin-N, cyclotriazadisulfonamide analogs, PRO 2000, TNX 355 and PRO 542. In addition, BMS 806 can block CD4-induced conformational changes. Env interactions with the coreceptor molecules can be targeted by CCR5 antagonists including SCH-D, maraviroc (UK 427857) and aplaviroc (GW 873140), and the CXCR4 antagonist AMD 070. Fusion of viral and cellular membranes can be inhibited by peptides such as enfuvirtide and tifuvirtide (T 1249). Resistance to inhibitors associated with mutations in Env are observed. Most of the time, single mutations confer only a modest reduction in drug susceptibility. Combination of several mutations is usually required to develop a high-level drug resistance.</text>
</comment>
<dbReference type="GO" id="GO:0019062">
    <property type="term" value="P:virion attachment to host cell"/>
    <property type="evidence" value="ECO:0007669"/>
    <property type="project" value="UniProtKB-UniRule"/>
</dbReference>
<comment type="PTM">
    <text evidence="32">Highly glycosylated by host. The high number of glycan on the protein is reffered to as 'glycan shield' because it contributes to hide protein sequence from adaptive immune system.</text>
</comment>
<feature type="domain" description="Human immunodeficiency virus 1 envelope glycoprotein Gp120" evidence="34">
    <location>
        <begin position="33"/>
        <end position="518"/>
    </location>
</feature>
<feature type="region of interest" description="Fusion peptide" evidence="32">
    <location>
        <begin position="519"/>
        <end position="539"/>
    </location>
</feature>
<dbReference type="FunFam" id="1.10.287.210:FF:000001">
    <property type="entry name" value="Envelope glycoprotein gp160"/>
    <property type="match status" value="1"/>
</dbReference>
<comment type="caution">
    <text evidence="32 33">Lacks conserved residue(s) required for the propagation of feature annotation.</text>
</comment>
<dbReference type="HAMAP" id="MF_04083">
    <property type="entry name" value="HIV_ENV"/>
    <property type="match status" value="1"/>
</dbReference>
<evidence type="ECO:0000256" key="25">
    <source>
        <dbReference type="ARBA" id="ARBA00023136"/>
    </source>
</evidence>
<evidence type="ECO:0000256" key="20">
    <source>
        <dbReference type="ARBA" id="ARBA00022879"/>
    </source>
</evidence>
<dbReference type="GO" id="GO:1903908">
    <property type="term" value="P:positive regulation of plasma membrane raft polarization"/>
    <property type="evidence" value="ECO:0007669"/>
    <property type="project" value="UniProtKB-UniRule"/>
</dbReference>
<evidence type="ECO:0000259" key="35">
    <source>
        <dbReference type="Pfam" id="PF00517"/>
    </source>
</evidence>
<dbReference type="EMBL" id="EU853116">
    <property type="protein sequence ID" value="ACF74739.1"/>
    <property type="molecule type" value="Genomic_DNA"/>
</dbReference>
<feature type="transmembrane region" description="Helical" evidence="33">
    <location>
        <begin position="685"/>
        <end position="712"/>
    </location>
</feature>
<dbReference type="CDD" id="cd09909">
    <property type="entry name" value="HIV-1-like_HR1-HR2"/>
    <property type="match status" value="1"/>
</dbReference>
<feature type="transmembrane region" description="Helical" evidence="33">
    <location>
        <begin position="519"/>
        <end position="542"/>
    </location>
</feature>
<evidence type="ECO:0000256" key="16">
    <source>
        <dbReference type="ARBA" id="ARBA00022729"/>
    </source>
</evidence>
<evidence type="ECO:0000256" key="30">
    <source>
        <dbReference type="ARBA" id="ARBA00023288"/>
    </source>
</evidence>
<keyword evidence="13 32" id="KW-0165">Cleavage on pair of basic residues</keyword>
<evidence type="ECO:0000256" key="26">
    <source>
        <dbReference type="ARBA" id="ARBA00023139"/>
    </source>
</evidence>
<dbReference type="InterPro" id="IPR000777">
    <property type="entry name" value="HIV1_Gp120"/>
</dbReference>
<evidence type="ECO:0000256" key="15">
    <source>
        <dbReference type="ARBA" id="ARBA00022703"/>
    </source>
</evidence>
<evidence type="ECO:0000256" key="10">
    <source>
        <dbReference type="ARBA" id="ARBA00022570"/>
    </source>
</evidence>
<evidence type="ECO:0000256" key="24">
    <source>
        <dbReference type="ARBA" id="ARBA00023054"/>
    </source>
</evidence>
<evidence type="ECO:0000256" key="29">
    <source>
        <dbReference type="ARBA" id="ARBA00023280"/>
    </source>
</evidence>
<dbReference type="Gene3D" id="2.170.40.20">
    <property type="entry name" value="Human immunodeficiency virus 1, Gp160, envelope glycoprotein"/>
    <property type="match status" value="2"/>
</dbReference>
<name>B5AJQ3_HV1</name>
<evidence type="ECO:0000256" key="13">
    <source>
        <dbReference type="ARBA" id="ARBA00022685"/>
    </source>
</evidence>
<evidence type="ECO:0000256" key="9">
    <source>
        <dbReference type="ARBA" id="ARBA00022511"/>
    </source>
</evidence>
<comment type="miscellaneous">
    <text evidence="32">HIV-1 lineages are divided in three main groups, M (for Major), O (for Outlier), and N (for New, or Non-M, Non-O). The vast majority of strains found worldwide belong to the group M. Group O seems to be endemic to and largely confined to Cameroon and neighboring countries in West Central Africa, where these viruses represent a small minority of HIV-1 strains. The group N is represented by a limited number of isolates from Cameroonian persons. The group M is further subdivided in 9 clades or subtypes (A to D, F to H, J and K).</text>
</comment>
<keyword evidence="9 32" id="KW-1032">Host cell membrane</keyword>
<dbReference type="InterPro" id="IPR000328">
    <property type="entry name" value="GP41-like"/>
</dbReference>
<keyword evidence="16 32" id="KW-0732">Signal</keyword>
<dbReference type="GO" id="GO:0075512">
    <property type="term" value="P:clathrin-dependent endocytosis of virus by host cell"/>
    <property type="evidence" value="ECO:0007669"/>
    <property type="project" value="UniProtKB-UniRule"/>
</dbReference>
<keyword evidence="24 32" id="KW-0175">Coiled coil</keyword>
<feature type="site" description="Cleavage; by host furin" evidence="32">
    <location>
        <begin position="518"/>
        <end position="519"/>
    </location>
</feature>
<feature type="topological domain" description="Cytoplasmic" evidence="32">
    <location>
        <begin position="713"/>
        <end position="863"/>
    </location>
</feature>
<comment type="function">
    <text evidence="32">Envelope glycoprotein gp160: Oligomerizes in the host endoplasmic reticulum into predominantly trimers. In a second time, gp160 transits in the host Golgi, where glycosylation is completed. The precursor is then proteolytically cleaved in the trans-Golgi and thereby activated by cellular furin or furin-like proteases to produce gp120 and gp41.</text>
</comment>
<keyword evidence="20 32" id="KW-0261">Viral envelope protein</keyword>
<comment type="similarity">
    <text evidence="32">Belongs to the HIV-1 env protein family.</text>
</comment>
<keyword evidence="7 32" id="KW-1168">Fusion of virus membrane with host membrane</keyword>
<gene>
    <name evidence="32 36" type="primary">env</name>
</gene>
<dbReference type="GO" id="GO:0020002">
    <property type="term" value="C:host cell plasma membrane"/>
    <property type="evidence" value="ECO:0007669"/>
    <property type="project" value="UniProtKB-SubCell"/>
</dbReference>